<comment type="similarity">
    <text evidence="1">Belongs to the LEM family.</text>
</comment>
<evidence type="ECO:0000259" key="9">
    <source>
        <dbReference type="PROSITE" id="PS50955"/>
    </source>
</evidence>
<dbReference type="FunFam" id="1.10.720.40:FF:000001">
    <property type="entry name" value="LEM domain containing 2, isoform CRA_a"/>
    <property type="match status" value="2"/>
</dbReference>
<dbReference type="CDD" id="cd12940">
    <property type="entry name" value="LEM_LAP2_LEMD1"/>
    <property type="match status" value="1"/>
</dbReference>
<keyword evidence="2" id="KW-0488">Methylation</keyword>
<dbReference type="Ensembl" id="ENSOABT00000078078.1">
    <property type="protein sequence ID" value="ENSOABP00000064068.1"/>
    <property type="gene ID" value="ENSOABG00000028982.1"/>
</dbReference>
<dbReference type="GO" id="GO:0005635">
    <property type="term" value="C:nuclear envelope"/>
    <property type="evidence" value="ECO:0007669"/>
    <property type="project" value="UniProtKB-ARBA"/>
</dbReference>
<feature type="compositionally biased region" description="Basic and acidic residues" evidence="6">
    <location>
        <begin position="135"/>
        <end position="149"/>
    </location>
</feature>
<evidence type="ECO:0000256" key="2">
    <source>
        <dbReference type="ARBA" id="ARBA00022481"/>
    </source>
</evidence>
<keyword evidence="11" id="KW-1185">Reference proteome</keyword>
<feature type="region of interest" description="Disordered" evidence="6">
    <location>
        <begin position="122"/>
        <end position="173"/>
    </location>
</feature>
<feature type="compositionally biased region" description="Polar residues" evidence="6">
    <location>
        <begin position="150"/>
        <end position="161"/>
    </location>
</feature>
<dbReference type="InterPro" id="IPR003887">
    <property type="entry name" value="LEM_dom"/>
</dbReference>
<evidence type="ECO:0000313" key="10">
    <source>
        <dbReference type="Ensembl" id="ENSOABP00000064068.1"/>
    </source>
</evidence>
<feature type="domain" description="LEM-like" evidence="9">
    <location>
        <begin position="4"/>
        <end position="47"/>
    </location>
</feature>
<dbReference type="SMART" id="SM00540">
    <property type="entry name" value="LEM"/>
    <property type="match status" value="1"/>
</dbReference>
<dbReference type="Pfam" id="PF03020">
    <property type="entry name" value="LEM"/>
    <property type="match status" value="1"/>
</dbReference>
<keyword evidence="7" id="KW-0812">Transmembrane</keyword>
<evidence type="ECO:0000313" key="11">
    <source>
        <dbReference type="Proteomes" id="UP000472276"/>
    </source>
</evidence>
<keyword evidence="7" id="KW-1133">Transmembrane helix</keyword>
<dbReference type="SUPFAM" id="SSF63451">
    <property type="entry name" value="LEM domain"/>
    <property type="match status" value="2"/>
</dbReference>
<dbReference type="Pfam" id="PF08198">
    <property type="entry name" value="Thymopoietin"/>
    <property type="match status" value="1"/>
</dbReference>
<dbReference type="GO" id="GO:0003677">
    <property type="term" value="F:DNA binding"/>
    <property type="evidence" value="ECO:0007669"/>
    <property type="project" value="UniProtKB-KW"/>
</dbReference>
<dbReference type="InterPro" id="IPR013146">
    <property type="entry name" value="LEM-like_dom"/>
</dbReference>
<organism evidence="10 11">
    <name type="scientific">Oreochromis aureus</name>
    <name type="common">Israeli tilapia</name>
    <name type="synonym">Chromis aureus</name>
    <dbReference type="NCBI Taxonomy" id="47969"/>
    <lineage>
        <taxon>Eukaryota</taxon>
        <taxon>Metazoa</taxon>
        <taxon>Chordata</taxon>
        <taxon>Craniata</taxon>
        <taxon>Vertebrata</taxon>
        <taxon>Euteleostomi</taxon>
        <taxon>Actinopterygii</taxon>
        <taxon>Neopterygii</taxon>
        <taxon>Teleostei</taxon>
        <taxon>Neoteleostei</taxon>
        <taxon>Acanthomorphata</taxon>
        <taxon>Ovalentaria</taxon>
        <taxon>Cichlomorphae</taxon>
        <taxon>Cichliformes</taxon>
        <taxon>Cichlidae</taxon>
        <taxon>African cichlids</taxon>
        <taxon>Pseudocrenilabrinae</taxon>
        <taxon>Oreochromini</taxon>
        <taxon>Oreochromis</taxon>
    </lineage>
</organism>
<evidence type="ECO:0000256" key="7">
    <source>
        <dbReference type="SAM" id="Phobius"/>
    </source>
</evidence>
<keyword evidence="4" id="KW-0007">Acetylation</keyword>
<accession>A0AAZ1X8R8</accession>
<keyword evidence="5" id="KW-0238">DNA-binding</keyword>
<evidence type="ECO:0000256" key="4">
    <source>
        <dbReference type="ARBA" id="ARBA00022990"/>
    </source>
</evidence>
<proteinExistence type="inferred from homology"/>
<reference evidence="10" key="3">
    <citation type="submission" date="2025-09" db="UniProtKB">
        <authorList>
            <consortium name="Ensembl"/>
        </authorList>
    </citation>
    <scope>IDENTIFICATION</scope>
</reference>
<reference evidence="10" key="2">
    <citation type="submission" date="2025-08" db="UniProtKB">
        <authorList>
            <consortium name="Ensembl"/>
        </authorList>
    </citation>
    <scope>IDENTIFICATION</scope>
</reference>
<dbReference type="PANTHER" id="PTHR12019">
    <property type="entry name" value="LAMINA-ASSOCIATED POLYPEPTIDE THYMOPOIETIN"/>
    <property type="match status" value="1"/>
</dbReference>
<dbReference type="PANTHER" id="PTHR12019:SF22">
    <property type="entry name" value="LAMINA-ASSOCIATED POLYPEPTIDE 2, ISOFORMS BETA_GAMMA"/>
    <property type="match status" value="1"/>
</dbReference>
<evidence type="ECO:0000256" key="3">
    <source>
        <dbReference type="ARBA" id="ARBA00022553"/>
    </source>
</evidence>
<dbReference type="RefSeq" id="XP_031594760.1">
    <property type="nucleotide sequence ID" value="XM_031738900.2"/>
</dbReference>
<dbReference type="CTD" id="93273"/>
<keyword evidence="7" id="KW-0472">Membrane</keyword>
<name>A0AAZ1X8R8_OREAU</name>
<keyword evidence="3" id="KW-0597">Phosphoprotein</keyword>
<dbReference type="InterPro" id="IPR051656">
    <property type="entry name" value="LEM_domain"/>
</dbReference>
<dbReference type="PROSITE" id="PS50954">
    <property type="entry name" value="LEM"/>
    <property type="match status" value="1"/>
</dbReference>
<dbReference type="GeneID" id="116319528"/>
<gene>
    <name evidence="10" type="primary">lemd1</name>
</gene>
<dbReference type="Gene3D" id="1.10.720.40">
    <property type="match status" value="2"/>
</dbReference>
<dbReference type="AlphaFoldDB" id="A0AAZ1X8R8"/>
<evidence type="ECO:0000256" key="5">
    <source>
        <dbReference type="ARBA" id="ARBA00023125"/>
    </source>
</evidence>
<feature type="transmembrane region" description="Helical" evidence="7">
    <location>
        <begin position="222"/>
        <end position="244"/>
    </location>
</feature>
<dbReference type="PROSITE" id="PS50955">
    <property type="entry name" value="LEM_LIKE"/>
    <property type="match status" value="1"/>
</dbReference>
<evidence type="ECO:0000259" key="8">
    <source>
        <dbReference type="PROSITE" id="PS50954"/>
    </source>
</evidence>
<evidence type="ECO:0008006" key="12">
    <source>
        <dbReference type="Google" id="ProtNLM"/>
    </source>
</evidence>
<sequence>MPFAEDPAHLSKSRLKSDLVAHNVALPSAASKKAVYVELHLKHIDQKNAADFSSDEEDRADDKKDAEMPVPSCLTDEDLKAMLRKHGVKPGPITASTRVLYERKLHKLLQSDRRERLNEANKAVLYSDSEEEEKQQEKDEDLGSEKQPDPSDQTQKESSQPPQEPVKDAFKDILRDSKTTPTGIYVTRRRPIKGAAQRPVQYSYPDSPVSPMTQQRREVERYLVPIHIQILVFIIVACVLYLIYVNVEGSLSYWSYGEDRLLVQAESQDAEADYAQD</sequence>
<evidence type="ECO:0000256" key="6">
    <source>
        <dbReference type="SAM" id="MobiDB-lite"/>
    </source>
</evidence>
<feature type="domain" description="LEM" evidence="8">
    <location>
        <begin position="68"/>
        <end position="112"/>
    </location>
</feature>
<dbReference type="InterPro" id="IPR011015">
    <property type="entry name" value="LEM/LEM-like_dom_sf"/>
</dbReference>
<dbReference type="SMART" id="SM01261">
    <property type="entry name" value="Thymopoietin"/>
    <property type="match status" value="1"/>
</dbReference>
<dbReference type="Proteomes" id="UP000472276">
    <property type="component" value="Unassembled WGS sequence"/>
</dbReference>
<evidence type="ECO:0000256" key="1">
    <source>
        <dbReference type="ARBA" id="ARBA00007744"/>
    </source>
</evidence>
<protein>
    <recommendedName>
        <fullName evidence="12">LEM domain-containing protein</fullName>
    </recommendedName>
</protein>
<reference evidence="11" key="1">
    <citation type="submission" date="2020-03" db="EMBL/GenBank/DDBJ databases">
        <title>Evolution of repeat sequences and sex chromosomes of tilapia species revealed by chromosome-level genomes.</title>
        <authorList>
            <person name="Xu L."/>
            <person name="Tao W."/>
            <person name="Wang D."/>
            <person name="Zhou Q."/>
        </authorList>
    </citation>
    <scope>NUCLEOTIDE SEQUENCE [LARGE SCALE GENOMIC DNA]</scope>
    <source>
        <strain evidence="11">Israel</strain>
    </source>
</reference>
<feature type="region of interest" description="Disordered" evidence="6">
    <location>
        <begin position="47"/>
        <end position="78"/>
    </location>
</feature>